<keyword evidence="1" id="KW-0472">Membrane</keyword>
<keyword evidence="3" id="KW-1185">Reference proteome</keyword>
<name>A0A163XG13_9BRAD</name>
<evidence type="ECO:0000313" key="2">
    <source>
        <dbReference type="EMBL" id="KZD20865.1"/>
    </source>
</evidence>
<evidence type="ECO:0000256" key="1">
    <source>
        <dbReference type="SAM" id="Phobius"/>
    </source>
</evidence>
<dbReference type="Proteomes" id="UP000076574">
    <property type="component" value="Unassembled WGS sequence"/>
</dbReference>
<keyword evidence="1" id="KW-1133">Transmembrane helix</keyword>
<sequence length="78" mass="8299">MNLGREGVRVRPVNGLALLFGDIMAAKKKPAPRKKVLAPDAAYPTSAVVIATHNLINMAVVMASCGTILLTLIIVQKF</sequence>
<evidence type="ECO:0000313" key="3">
    <source>
        <dbReference type="Proteomes" id="UP000076574"/>
    </source>
</evidence>
<dbReference type="EMBL" id="LVYV01000054">
    <property type="protein sequence ID" value="KZD20865.1"/>
    <property type="molecule type" value="Genomic_DNA"/>
</dbReference>
<proteinExistence type="predicted"/>
<keyword evidence="1" id="KW-0812">Transmembrane</keyword>
<protein>
    <submittedName>
        <fullName evidence="2">Uncharacterized protein</fullName>
    </submittedName>
</protein>
<comment type="caution">
    <text evidence="2">The sequence shown here is derived from an EMBL/GenBank/DDBJ whole genome shotgun (WGS) entry which is preliminary data.</text>
</comment>
<reference evidence="2 3" key="1">
    <citation type="submission" date="2016-03" db="EMBL/GenBank/DDBJ databases">
        <title>Microsymbionts genomes from the relict species Vavilovia formosa (Stev.) Fed.</title>
        <authorList>
            <person name="Kopat V."/>
            <person name="Chirak E."/>
            <person name="Kimeklis A."/>
            <person name="Andronov E."/>
        </authorList>
    </citation>
    <scope>NUCLEOTIDE SEQUENCE [LARGE SCALE GENOMIC DNA]</scope>
    <source>
        <strain evidence="2 3">Vaf07</strain>
    </source>
</reference>
<accession>A0A163XG13</accession>
<dbReference type="AlphaFoldDB" id="A0A163XG13"/>
<organism evidence="2 3">
    <name type="scientific">Tardiphaga robiniae</name>
    <dbReference type="NCBI Taxonomy" id="943830"/>
    <lineage>
        <taxon>Bacteria</taxon>
        <taxon>Pseudomonadati</taxon>
        <taxon>Pseudomonadota</taxon>
        <taxon>Alphaproteobacteria</taxon>
        <taxon>Hyphomicrobiales</taxon>
        <taxon>Nitrobacteraceae</taxon>
        <taxon>Tardiphaga</taxon>
    </lineage>
</organism>
<gene>
    <name evidence="2" type="ORF">A4A58_16620</name>
</gene>
<feature type="transmembrane region" description="Helical" evidence="1">
    <location>
        <begin position="55"/>
        <end position="75"/>
    </location>
</feature>